<keyword evidence="2" id="KW-1185">Reference proteome</keyword>
<dbReference type="EMBL" id="AGXS01000023">
    <property type="protein sequence ID" value="EIY46744.1"/>
    <property type="molecule type" value="Genomic_DNA"/>
</dbReference>
<dbReference type="HOGENOM" id="CLU_050008_0_0_10"/>
<evidence type="ECO:0000313" key="2">
    <source>
        <dbReference type="Proteomes" id="UP000003089"/>
    </source>
</evidence>
<dbReference type="STRING" id="997884.HMPREF1068_03512"/>
<accession>I9GJ30</accession>
<evidence type="ECO:0000313" key="1">
    <source>
        <dbReference type="EMBL" id="EIY46744.1"/>
    </source>
</evidence>
<comment type="caution">
    <text evidence="1">The sequence shown here is derived from an EMBL/GenBank/DDBJ whole genome shotgun (WGS) entry which is preliminary data.</text>
</comment>
<organism evidence="1 2">
    <name type="scientific">Bacteroides nordii CL02T12C05</name>
    <dbReference type="NCBI Taxonomy" id="997884"/>
    <lineage>
        <taxon>Bacteria</taxon>
        <taxon>Pseudomonadati</taxon>
        <taxon>Bacteroidota</taxon>
        <taxon>Bacteroidia</taxon>
        <taxon>Bacteroidales</taxon>
        <taxon>Bacteroidaceae</taxon>
        <taxon>Bacteroides</taxon>
    </lineage>
</organism>
<evidence type="ECO:0008006" key="3">
    <source>
        <dbReference type="Google" id="ProtNLM"/>
    </source>
</evidence>
<dbReference type="eggNOG" id="ENOG502ZB33">
    <property type="taxonomic scope" value="Bacteria"/>
</dbReference>
<protein>
    <recommendedName>
        <fullName evidence="3">Protein SirB1 N-terminal domain-containing protein</fullName>
    </recommendedName>
</protein>
<sequence>MKRKRTDRTFYRSLLMIFLIGPYSSYAQIPQVSLPCPPSMPQYGISTNVNQSNTLQVPTTTHFNHVQQQNGAIMREVQEHERLRQLQTQEIINEAMSRGELALPTFSGAPGTGSFYAARDEINDMLCGKRPMSLKRAVFLCENAYFDNRMSYDRFNAEIQNLKKICLLKLKEEGASLQDNMAKNLMIFRVITDEVCVKEPGTEKILTHYPMKYDFEDFYAREDASKYMVSKLLIQNTGQCHSLPLLYLILAEELGAKAHLSFSPNHSFIKIQDNQGDWHSLELTRGAIATDDFYMGSGFIRSEALRNKLYLQPLSVKELIAHSLNDLSMYYVNKYGYDEFVKQNADSVLSHFPTNLSAMQTISNYNTSIALYVLRQCNVPSPDDLPQYPQANALYRQMLEGYEKLDNLGYAEMPKEAYKEWLESLEVEMLDPENQPSIIIQTTK</sequence>
<reference evidence="1 2" key="1">
    <citation type="submission" date="2012-02" db="EMBL/GenBank/DDBJ databases">
        <title>The Genome Sequence of Bacteroides nordii CL02T12C05.</title>
        <authorList>
            <consortium name="The Broad Institute Genome Sequencing Platform"/>
            <person name="Earl A."/>
            <person name="Ward D."/>
            <person name="Feldgarden M."/>
            <person name="Gevers D."/>
            <person name="Zitomersky N.L."/>
            <person name="Coyne M.J."/>
            <person name="Comstock L.E."/>
            <person name="Young S.K."/>
            <person name="Zeng Q."/>
            <person name="Gargeya S."/>
            <person name="Fitzgerald M."/>
            <person name="Haas B."/>
            <person name="Abouelleil A."/>
            <person name="Alvarado L."/>
            <person name="Arachchi H.M."/>
            <person name="Berlin A."/>
            <person name="Chapman S.B."/>
            <person name="Gearin G."/>
            <person name="Goldberg J."/>
            <person name="Griggs A."/>
            <person name="Gujja S."/>
            <person name="Hansen M."/>
            <person name="Heiman D."/>
            <person name="Howarth C."/>
            <person name="Larimer J."/>
            <person name="Lui A."/>
            <person name="MacDonald P.J.P."/>
            <person name="McCowen C."/>
            <person name="Montmayeur A."/>
            <person name="Murphy C."/>
            <person name="Neiman D."/>
            <person name="Pearson M."/>
            <person name="Priest M."/>
            <person name="Roberts A."/>
            <person name="Saif S."/>
            <person name="Shea T."/>
            <person name="Sisk P."/>
            <person name="Stolte C."/>
            <person name="Sykes S."/>
            <person name="Wortman J."/>
            <person name="Nusbaum C."/>
            <person name="Birren B."/>
        </authorList>
    </citation>
    <scope>NUCLEOTIDE SEQUENCE [LARGE SCALE GENOMIC DNA]</scope>
    <source>
        <strain evidence="1 2">CL02T12C05</strain>
    </source>
</reference>
<dbReference type="Proteomes" id="UP000003089">
    <property type="component" value="Unassembled WGS sequence"/>
</dbReference>
<dbReference type="AlphaFoldDB" id="I9GJ30"/>
<dbReference type="PATRIC" id="fig|997884.3.peg.3596"/>
<dbReference type="RefSeq" id="WP_007486779.1">
    <property type="nucleotide sequence ID" value="NZ_JH724315.1"/>
</dbReference>
<proteinExistence type="predicted"/>
<name>I9GJ30_9BACE</name>
<gene>
    <name evidence="1" type="ORF">HMPREF1068_03512</name>
</gene>